<dbReference type="KEGG" id="senf:GJR95_38540"/>
<dbReference type="EMBL" id="CP045997">
    <property type="protein sequence ID" value="QHW00564.1"/>
    <property type="molecule type" value="Genomic_DNA"/>
</dbReference>
<accession>A0A6P1W5E1</accession>
<dbReference type="SMART" id="SM00342">
    <property type="entry name" value="HTH_ARAC"/>
    <property type="match status" value="1"/>
</dbReference>
<dbReference type="InterPro" id="IPR003313">
    <property type="entry name" value="AraC-bd"/>
</dbReference>
<evidence type="ECO:0000313" key="6">
    <source>
        <dbReference type="Proteomes" id="UP000464577"/>
    </source>
</evidence>
<gene>
    <name evidence="5" type="ORF">GJR95_38540</name>
</gene>
<dbReference type="InterPro" id="IPR009057">
    <property type="entry name" value="Homeodomain-like_sf"/>
</dbReference>
<organism evidence="5 6">
    <name type="scientific">Spirosoma endbachense</name>
    <dbReference type="NCBI Taxonomy" id="2666025"/>
    <lineage>
        <taxon>Bacteria</taxon>
        <taxon>Pseudomonadati</taxon>
        <taxon>Bacteroidota</taxon>
        <taxon>Cytophagia</taxon>
        <taxon>Cytophagales</taxon>
        <taxon>Cytophagaceae</taxon>
        <taxon>Spirosoma</taxon>
    </lineage>
</organism>
<sequence>MKPQFYLVPRDVLSSHVSRHHILPNFGTIWHYHPELELHFIVRGEGVRFVGDNVSNFNAGELLLLGENLPHMWRCNEQYFRQDPTITAEAVVVQFLPDFMGQDFLQKPEVDPILHLYDKAKAGLVITGKTREALIPLMLESAKTSGLHRLVLILSMVDILTTSEEMHPISTKDGLYHPNKEETDRLNKVYNYALINYRRELTLEEIASVANLSVTSFCRYFKMVTKKTFHDFLIEIRISHAQRMLVEDIDITTEAVCFECGFNNRSNFFSHFKRITGITPFEYKRKCHHVQMPPLYQQPDN</sequence>
<name>A0A6P1W5E1_9BACT</name>
<dbReference type="Gene3D" id="2.60.120.10">
    <property type="entry name" value="Jelly Rolls"/>
    <property type="match status" value="1"/>
</dbReference>
<keyword evidence="3" id="KW-0804">Transcription</keyword>
<dbReference type="SUPFAM" id="SSF51182">
    <property type="entry name" value="RmlC-like cupins"/>
    <property type="match status" value="1"/>
</dbReference>
<dbReference type="PROSITE" id="PS01124">
    <property type="entry name" value="HTH_ARAC_FAMILY_2"/>
    <property type="match status" value="1"/>
</dbReference>
<dbReference type="Pfam" id="PF12833">
    <property type="entry name" value="HTH_18"/>
    <property type="match status" value="1"/>
</dbReference>
<feature type="domain" description="HTH araC/xylS-type" evidence="4">
    <location>
        <begin position="187"/>
        <end position="286"/>
    </location>
</feature>
<evidence type="ECO:0000256" key="1">
    <source>
        <dbReference type="ARBA" id="ARBA00023015"/>
    </source>
</evidence>
<evidence type="ECO:0000256" key="2">
    <source>
        <dbReference type="ARBA" id="ARBA00023125"/>
    </source>
</evidence>
<protein>
    <submittedName>
        <fullName evidence="5">Helix-turn-helix domain-containing protein</fullName>
    </submittedName>
</protein>
<keyword evidence="6" id="KW-1185">Reference proteome</keyword>
<dbReference type="GO" id="GO:0043565">
    <property type="term" value="F:sequence-specific DNA binding"/>
    <property type="evidence" value="ECO:0007669"/>
    <property type="project" value="InterPro"/>
</dbReference>
<dbReference type="AlphaFoldDB" id="A0A6P1W5E1"/>
<dbReference type="RefSeq" id="WP_162390955.1">
    <property type="nucleotide sequence ID" value="NZ_CP045997.1"/>
</dbReference>
<evidence type="ECO:0000256" key="3">
    <source>
        <dbReference type="ARBA" id="ARBA00023163"/>
    </source>
</evidence>
<evidence type="ECO:0000259" key="4">
    <source>
        <dbReference type="PROSITE" id="PS01124"/>
    </source>
</evidence>
<dbReference type="InterPro" id="IPR014710">
    <property type="entry name" value="RmlC-like_jellyroll"/>
</dbReference>
<dbReference type="PANTHER" id="PTHR43280:SF2">
    <property type="entry name" value="HTH-TYPE TRANSCRIPTIONAL REGULATOR EXSA"/>
    <property type="match status" value="1"/>
</dbReference>
<dbReference type="Pfam" id="PF02311">
    <property type="entry name" value="AraC_binding"/>
    <property type="match status" value="1"/>
</dbReference>
<keyword evidence="2" id="KW-0238">DNA-binding</keyword>
<dbReference type="InterPro" id="IPR018060">
    <property type="entry name" value="HTH_AraC"/>
</dbReference>
<proteinExistence type="predicted"/>
<dbReference type="Gene3D" id="1.10.10.60">
    <property type="entry name" value="Homeodomain-like"/>
    <property type="match status" value="2"/>
</dbReference>
<keyword evidence="1" id="KW-0805">Transcription regulation</keyword>
<reference evidence="5 6" key="1">
    <citation type="submission" date="2019-11" db="EMBL/GenBank/DDBJ databases">
        <title>Spirosoma endbachense sp. nov., isolated from a natural salt meadow.</title>
        <authorList>
            <person name="Rojas J."/>
            <person name="Ambika Manirajan B."/>
            <person name="Ratering S."/>
            <person name="Suarez C."/>
            <person name="Geissler-Plaum R."/>
            <person name="Schnell S."/>
        </authorList>
    </citation>
    <scope>NUCLEOTIDE SEQUENCE [LARGE SCALE GENOMIC DNA]</scope>
    <source>
        <strain evidence="5 6">I-24</strain>
    </source>
</reference>
<dbReference type="InterPro" id="IPR011051">
    <property type="entry name" value="RmlC_Cupin_sf"/>
</dbReference>
<evidence type="ECO:0000313" key="5">
    <source>
        <dbReference type="EMBL" id="QHW00564.1"/>
    </source>
</evidence>
<dbReference type="Proteomes" id="UP000464577">
    <property type="component" value="Chromosome"/>
</dbReference>
<dbReference type="GO" id="GO:0003700">
    <property type="term" value="F:DNA-binding transcription factor activity"/>
    <property type="evidence" value="ECO:0007669"/>
    <property type="project" value="InterPro"/>
</dbReference>
<dbReference type="SUPFAM" id="SSF46689">
    <property type="entry name" value="Homeodomain-like"/>
    <property type="match status" value="2"/>
</dbReference>
<dbReference type="PANTHER" id="PTHR43280">
    <property type="entry name" value="ARAC-FAMILY TRANSCRIPTIONAL REGULATOR"/>
    <property type="match status" value="1"/>
</dbReference>